<dbReference type="InParanoid" id="A0A067MCL0"/>
<proteinExistence type="predicted"/>
<dbReference type="InterPro" id="IPR043129">
    <property type="entry name" value="ATPase_NBD"/>
</dbReference>
<dbReference type="PANTHER" id="PTHR14187">
    <property type="entry name" value="ALPHA KINASE/ELONGATION FACTOR 2 KINASE"/>
    <property type="match status" value="1"/>
</dbReference>
<dbReference type="CDD" id="cd10170">
    <property type="entry name" value="ASKHA_NBD_HSP70"/>
    <property type="match status" value="1"/>
</dbReference>
<dbReference type="EMBL" id="KL198044">
    <property type="protein sequence ID" value="KDQ13294.1"/>
    <property type="molecule type" value="Genomic_DNA"/>
</dbReference>
<dbReference type="OrthoDB" id="2963168at2759"/>
<reference evidence="2" key="1">
    <citation type="journal article" date="2014" name="Proc. Natl. Acad. Sci. U.S.A.">
        <title>Extensive sampling of basidiomycete genomes demonstrates inadequacy of the white-rot/brown-rot paradigm for wood decay fungi.</title>
        <authorList>
            <person name="Riley R."/>
            <person name="Salamov A.A."/>
            <person name="Brown D.W."/>
            <person name="Nagy L.G."/>
            <person name="Floudas D."/>
            <person name="Held B.W."/>
            <person name="Levasseur A."/>
            <person name="Lombard V."/>
            <person name="Morin E."/>
            <person name="Otillar R."/>
            <person name="Lindquist E.A."/>
            <person name="Sun H."/>
            <person name="LaButti K.M."/>
            <person name="Schmutz J."/>
            <person name="Jabbour D."/>
            <person name="Luo H."/>
            <person name="Baker S.E."/>
            <person name="Pisabarro A.G."/>
            <person name="Walton J.D."/>
            <person name="Blanchette R.A."/>
            <person name="Henrissat B."/>
            <person name="Martin F."/>
            <person name="Cullen D."/>
            <person name="Hibbett D.S."/>
            <person name="Grigoriev I.V."/>
        </authorList>
    </citation>
    <scope>NUCLEOTIDE SEQUENCE [LARGE SCALE GENOMIC DNA]</scope>
    <source>
        <strain evidence="2">FD-172 SS1</strain>
    </source>
</reference>
<dbReference type="STRING" id="930990.A0A067MCL0"/>
<sequence>MVVGSTFTDDLWTGQAKIVIAFDIGTTQAAASYSYLYPGARQVIHRVVKWPGQENHAGESKIPSVVMYNKLGVAQAFGAETRTLEVAARAEIESWHLVKHFKLSLHPKSIRANNPITIDPLPSFVSVEQIYSDFLAYLYQQTKVFFYNHILDGDTIWQNLESSIEFIITHPNGWGFVEQSVLRRAALSGGLVLAPPDALERIHFVTEAEASVHFMMLHTDFKDRLVPGDDFVLCDAGGSTVDTTLYMIEEAHPILRLKEQRASSCIQAGAIYVNQAAESFFNKKFQAGKFDAEDHAAYVADAVSFFEANVKKGFKGGIKEKKISIGNRKFNNKTLDIKKGSFTLKGTIIEGFFDPWTAQIVESIDQQTQGHVVKHLLLVGGFGESPYLREKLVEGLGSRGIKVTLTEESTSKAVADGAVIWFLKHAVVARATRYAFGCEVALPADRVGEEAMNRVVTLDSEGHFVAGGWRELVPRDKVLGDQEETTYAMYRSFATPDPDLSIFRLWIYGYDGPHHRPAFVQDPAGNLNPGFHKVCRVEADLSGLKGALKLEHGPRGPYWRVKYLVALTFGGTTLRASLLWEEHGQMQRSLATVVPHAFVFTSLMNSV</sequence>
<dbReference type="Gene3D" id="3.30.420.40">
    <property type="match status" value="2"/>
</dbReference>
<evidence type="ECO:0000313" key="1">
    <source>
        <dbReference type="EMBL" id="KDQ13294.1"/>
    </source>
</evidence>
<evidence type="ECO:0000313" key="2">
    <source>
        <dbReference type="Proteomes" id="UP000027195"/>
    </source>
</evidence>
<dbReference type="AlphaFoldDB" id="A0A067MCL0"/>
<dbReference type="SUPFAM" id="SSF53067">
    <property type="entry name" value="Actin-like ATPase domain"/>
    <property type="match status" value="2"/>
</dbReference>
<gene>
    <name evidence="1" type="ORF">BOTBODRAFT_66806</name>
</gene>
<name>A0A067MCL0_BOTB1</name>
<protein>
    <submittedName>
        <fullName evidence="1">Uncharacterized protein</fullName>
    </submittedName>
</protein>
<keyword evidence="2" id="KW-1185">Reference proteome</keyword>
<dbReference type="HOGENOM" id="CLU_009958_4_1_1"/>
<organism evidence="1 2">
    <name type="scientific">Botryobasidium botryosum (strain FD-172 SS1)</name>
    <dbReference type="NCBI Taxonomy" id="930990"/>
    <lineage>
        <taxon>Eukaryota</taxon>
        <taxon>Fungi</taxon>
        <taxon>Dikarya</taxon>
        <taxon>Basidiomycota</taxon>
        <taxon>Agaricomycotina</taxon>
        <taxon>Agaricomycetes</taxon>
        <taxon>Cantharellales</taxon>
        <taxon>Botryobasidiaceae</taxon>
        <taxon>Botryobasidium</taxon>
    </lineage>
</organism>
<dbReference type="Proteomes" id="UP000027195">
    <property type="component" value="Unassembled WGS sequence"/>
</dbReference>
<accession>A0A067MCL0</accession>
<dbReference type="Gene3D" id="3.90.640.10">
    <property type="entry name" value="Actin, Chain A, domain 4"/>
    <property type="match status" value="1"/>
</dbReference>
<dbReference type="PANTHER" id="PTHR14187:SF5">
    <property type="entry name" value="HEAT SHOCK 70 KDA PROTEIN 12A"/>
    <property type="match status" value="1"/>
</dbReference>